<dbReference type="Gene3D" id="3.30.1330.20">
    <property type="entry name" value="Tubulin/FtsZ, C-terminal domain"/>
    <property type="match status" value="1"/>
</dbReference>
<feature type="domain" description="Tubulin/FtsZ GTPase" evidence="8">
    <location>
        <begin position="5"/>
        <end position="195"/>
    </location>
</feature>
<dbReference type="AlphaFoldDB" id="A0A6L6YHE2"/>
<dbReference type="Pfam" id="PF00091">
    <property type="entry name" value="Tubulin"/>
    <property type="match status" value="1"/>
</dbReference>
<dbReference type="InterPro" id="IPR003008">
    <property type="entry name" value="Tubulin_FtsZ_GTPase"/>
</dbReference>
<dbReference type="PANTHER" id="PTHR30314">
    <property type="entry name" value="CELL DIVISION PROTEIN FTSZ-RELATED"/>
    <property type="match status" value="1"/>
</dbReference>
<dbReference type="InterPro" id="IPR018316">
    <property type="entry name" value="Tubulin/FtsZ_2-layer-sand-dom"/>
</dbReference>
<dbReference type="InterPro" id="IPR037103">
    <property type="entry name" value="Tubulin/FtsZ-like_C"/>
</dbReference>
<dbReference type="GO" id="GO:0051258">
    <property type="term" value="P:protein polymerization"/>
    <property type="evidence" value="ECO:0007669"/>
    <property type="project" value="UniProtKB-UniRule"/>
</dbReference>
<feature type="binding site" evidence="4">
    <location>
        <position position="133"/>
    </location>
    <ligand>
        <name>GTP</name>
        <dbReference type="ChEBI" id="CHEBI:37565"/>
    </ligand>
</feature>
<feature type="binding site" evidence="4">
    <location>
        <position position="177"/>
    </location>
    <ligand>
        <name>GTP</name>
        <dbReference type="ChEBI" id="CHEBI:37565"/>
    </ligand>
</feature>
<dbReference type="InterPro" id="IPR024757">
    <property type="entry name" value="FtsZ_C"/>
</dbReference>
<dbReference type="HAMAP" id="MF_00909">
    <property type="entry name" value="FtsZ"/>
    <property type="match status" value="1"/>
</dbReference>
<accession>A0A6L6YHE2</accession>
<evidence type="ECO:0000256" key="2">
    <source>
        <dbReference type="ARBA" id="ARBA00022741"/>
    </source>
</evidence>
<dbReference type="PROSITE" id="PS01135">
    <property type="entry name" value="FTSZ_2"/>
    <property type="match status" value="1"/>
</dbReference>
<evidence type="ECO:0000256" key="6">
    <source>
        <dbReference type="RuleBase" id="RU000631"/>
    </source>
</evidence>
<evidence type="ECO:0000256" key="4">
    <source>
        <dbReference type="HAMAP-Rule" id="MF_00909"/>
    </source>
</evidence>
<name>A0A6L6YHE2_9BURK</name>
<dbReference type="PANTHER" id="PTHR30314:SF3">
    <property type="entry name" value="MITOCHONDRIAL DIVISION PROTEIN FSZA"/>
    <property type="match status" value="1"/>
</dbReference>
<dbReference type="InterPro" id="IPR045061">
    <property type="entry name" value="FtsZ/CetZ"/>
</dbReference>
<dbReference type="SUPFAM" id="SSF52490">
    <property type="entry name" value="Tubulin nucleotide-binding domain-like"/>
    <property type="match status" value="1"/>
</dbReference>
<comment type="subcellular location">
    <subcellularLocation>
        <location evidence="4">Cytoplasm</location>
    </subcellularLocation>
    <text evidence="4">Assembles at midcell at the inner surface of the cytoplasmic membrane.</text>
</comment>
<dbReference type="SUPFAM" id="SSF55307">
    <property type="entry name" value="Tubulin C-terminal domain-like"/>
    <property type="match status" value="1"/>
</dbReference>
<dbReference type="InterPro" id="IPR000158">
    <property type="entry name" value="Cell_div_FtsZ"/>
</dbReference>
<dbReference type="SMART" id="SM00865">
    <property type="entry name" value="Tubulin_C"/>
    <property type="match status" value="1"/>
</dbReference>
<comment type="similarity">
    <text evidence="1 4 6">Belongs to the FtsZ family.</text>
</comment>
<dbReference type="GO" id="GO:0032153">
    <property type="term" value="C:cell division site"/>
    <property type="evidence" value="ECO:0007669"/>
    <property type="project" value="UniProtKB-UniRule"/>
</dbReference>
<dbReference type="InterPro" id="IPR008280">
    <property type="entry name" value="Tub_FtsZ_C"/>
</dbReference>
<evidence type="ECO:0000256" key="3">
    <source>
        <dbReference type="ARBA" id="ARBA00023134"/>
    </source>
</evidence>
<proteinExistence type="inferred from homology"/>
<dbReference type="Pfam" id="PF12327">
    <property type="entry name" value="FtsZ_C"/>
    <property type="match status" value="1"/>
</dbReference>
<dbReference type="EMBL" id="WSRP01000006">
    <property type="protein sequence ID" value="MVX56183.1"/>
    <property type="molecule type" value="Genomic_DNA"/>
</dbReference>
<dbReference type="InterPro" id="IPR036525">
    <property type="entry name" value="Tubulin/FtsZ_GTPase_sf"/>
</dbReference>
<evidence type="ECO:0000313" key="11">
    <source>
        <dbReference type="Proteomes" id="UP000472580"/>
    </source>
</evidence>
<feature type="region of interest" description="Disordered" evidence="7">
    <location>
        <begin position="310"/>
        <end position="364"/>
    </location>
</feature>
<keyword evidence="4 6" id="KW-0132">Cell division</keyword>
<dbReference type="NCBIfam" id="TIGR00065">
    <property type="entry name" value="ftsZ"/>
    <property type="match status" value="1"/>
</dbReference>
<feature type="compositionally biased region" description="Polar residues" evidence="7">
    <location>
        <begin position="345"/>
        <end position="364"/>
    </location>
</feature>
<dbReference type="GO" id="GO:0000917">
    <property type="term" value="P:division septum assembly"/>
    <property type="evidence" value="ECO:0007669"/>
    <property type="project" value="UniProtKB-KW"/>
</dbReference>
<dbReference type="Gene3D" id="3.40.50.1440">
    <property type="entry name" value="Tubulin/FtsZ, GTPase domain"/>
    <property type="match status" value="1"/>
</dbReference>
<dbReference type="GO" id="GO:0043093">
    <property type="term" value="P:FtsZ-dependent cytokinesis"/>
    <property type="evidence" value="ECO:0007669"/>
    <property type="project" value="UniProtKB-UniRule"/>
</dbReference>
<sequence length="364" mass="38173">MHETVIKVIGVGGAGGNALNTMVNRMSGADITFIAANTDIQALNKSLAAYKLPLGSSGLGAGTKPEVGFQCANEARVVIAKMLDGADMLFLTAGMGGGTGTGASPVIAEVAREMGILTVAIVTKPFSFEGSRRMRIAEKGLEQLKDRVDSLIVVLNDRLEETLGEDASLKDCFEKADEVLYNACSSVTEMIQNCGMMNVDFRDIKTVMSCKGKALIGYGEASGADRAVIAASQAISAPLLDSVRMRGAKGLLLNVFASTSVRASEYRAAMETAQNFADPDAIVKGGLFFDDSLGDTLRVSLIATGIEDPDQPALVPKEAEKKPEAAPFLSQPFSAGSAKQPEAEPQQSANQSGLWSSNPLGLKN</sequence>
<evidence type="ECO:0000259" key="8">
    <source>
        <dbReference type="SMART" id="SM00864"/>
    </source>
</evidence>
<comment type="subunit">
    <text evidence="4">Homodimer. Polymerizes to form a dynamic ring structure in a strictly GTP-dependent manner. Interacts directly with several other division proteins.</text>
</comment>
<feature type="binding site" evidence="4">
    <location>
        <position position="129"/>
    </location>
    <ligand>
        <name>GTP</name>
        <dbReference type="ChEBI" id="CHEBI:37565"/>
    </ligand>
</feature>
<keyword evidence="2 4" id="KW-0547">Nucleotide-binding</keyword>
<organism evidence="10 11">
    <name type="scientific">Parasutterella muris</name>
    <dbReference type="NCBI Taxonomy" id="2565572"/>
    <lineage>
        <taxon>Bacteria</taxon>
        <taxon>Pseudomonadati</taxon>
        <taxon>Pseudomonadota</taxon>
        <taxon>Betaproteobacteria</taxon>
        <taxon>Burkholderiales</taxon>
        <taxon>Sutterellaceae</taxon>
        <taxon>Parasutterella</taxon>
    </lineage>
</organism>
<evidence type="ECO:0000313" key="10">
    <source>
        <dbReference type="EMBL" id="MVX56183.1"/>
    </source>
</evidence>
<dbReference type="Proteomes" id="UP000472580">
    <property type="component" value="Unassembled WGS sequence"/>
</dbReference>
<gene>
    <name evidence="4 10" type="primary">ftsZ</name>
    <name evidence="10" type="ORF">E5987_03045</name>
</gene>
<keyword evidence="4 6" id="KW-0717">Septation</keyword>
<feature type="binding site" evidence="4">
    <location>
        <begin position="98"/>
        <end position="100"/>
    </location>
    <ligand>
        <name>GTP</name>
        <dbReference type="ChEBI" id="CHEBI:37565"/>
    </ligand>
</feature>
<dbReference type="SMART" id="SM00864">
    <property type="entry name" value="Tubulin"/>
    <property type="match status" value="1"/>
</dbReference>
<dbReference type="PRINTS" id="PR00423">
    <property type="entry name" value="CELLDVISFTSZ"/>
</dbReference>
<feature type="domain" description="Tubulin/FtsZ 2-layer sandwich" evidence="9">
    <location>
        <begin position="197"/>
        <end position="315"/>
    </location>
</feature>
<protein>
    <recommendedName>
        <fullName evidence="4 5">Cell division protein FtsZ</fullName>
    </recommendedName>
</protein>
<dbReference type="InterPro" id="IPR020805">
    <property type="entry name" value="Cell_div_FtsZ_CS"/>
</dbReference>
<dbReference type="CDD" id="cd02201">
    <property type="entry name" value="FtsZ_type1"/>
    <property type="match status" value="1"/>
</dbReference>
<dbReference type="FunFam" id="3.40.50.1440:FF:000001">
    <property type="entry name" value="Cell division protein FtsZ"/>
    <property type="match status" value="1"/>
</dbReference>
<evidence type="ECO:0000256" key="7">
    <source>
        <dbReference type="SAM" id="MobiDB-lite"/>
    </source>
</evidence>
<keyword evidence="3 4" id="KW-0342">GTP-binding</keyword>
<dbReference type="GO" id="GO:0003924">
    <property type="term" value="F:GTPase activity"/>
    <property type="evidence" value="ECO:0007669"/>
    <property type="project" value="UniProtKB-UniRule"/>
</dbReference>
<keyword evidence="4 6" id="KW-0131">Cell cycle</keyword>
<keyword evidence="11" id="KW-1185">Reference proteome</keyword>
<dbReference type="GO" id="GO:0005525">
    <property type="term" value="F:GTP binding"/>
    <property type="evidence" value="ECO:0007669"/>
    <property type="project" value="UniProtKB-UniRule"/>
</dbReference>
<dbReference type="GO" id="GO:0005737">
    <property type="term" value="C:cytoplasm"/>
    <property type="evidence" value="ECO:0007669"/>
    <property type="project" value="UniProtKB-SubCell"/>
</dbReference>
<comment type="function">
    <text evidence="4 6">Essential cell division protein that forms a contractile ring structure (Z ring) at the future cell division site. The regulation of the ring assembly controls the timing and the location of cell division. One of the functions of the FtsZ ring is to recruit other cell division proteins to the septum to produce a new cell wall between the dividing cells. Binds GTP and shows GTPase activity.</text>
</comment>
<dbReference type="OrthoDB" id="9813375at2"/>
<evidence type="ECO:0000256" key="1">
    <source>
        <dbReference type="ARBA" id="ARBA00009690"/>
    </source>
</evidence>
<keyword evidence="4" id="KW-0963">Cytoplasm</keyword>
<evidence type="ECO:0000259" key="9">
    <source>
        <dbReference type="SMART" id="SM00865"/>
    </source>
</evidence>
<evidence type="ECO:0000256" key="5">
    <source>
        <dbReference type="NCBIfam" id="TIGR00065"/>
    </source>
</evidence>
<comment type="caution">
    <text evidence="10">The sequence shown here is derived from an EMBL/GenBank/DDBJ whole genome shotgun (WGS) entry which is preliminary data.</text>
</comment>
<reference evidence="10 11" key="1">
    <citation type="submission" date="2019-12" db="EMBL/GenBank/DDBJ databases">
        <title>Microbes associate with the intestines of laboratory mice.</title>
        <authorList>
            <person name="Navarre W."/>
            <person name="Wong E."/>
        </authorList>
    </citation>
    <scope>NUCLEOTIDE SEQUENCE [LARGE SCALE GENOMIC DNA]</scope>
    <source>
        <strain evidence="10 11">NM82_D38</strain>
    </source>
</reference>
<feature type="binding site" evidence="4">
    <location>
        <begin position="13"/>
        <end position="17"/>
    </location>
    <ligand>
        <name>GTP</name>
        <dbReference type="ChEBI" id="CHEBI:37565"/>
    </ligand>
</feature>